<dbReference type="InterPro" id="IPR058913">
    <property type="entry name" value="Integrase_dom_put"/>
</dbReference>
<dbReference type="EMBL" id="KV419429">
    <property type="protein sequence ID" value="KZS89178.1"/>
    <property type="molecule type" value="Genomic_DNA"/>
</dbReference>
<dbReference type="Pfam" id="PF24764">
    <property type="entry name" value="rva_4"/>
    <property type="match status" value="1"/>
</dbReference>
<reference evidence="2 3" key="1">
    <citation type="journal article" date="2016" name="Mol. Biol. Evol.">
        <title>Comparative Genomics of Early-Diverging Mushroom-Forming Fungi Provides Insights into the Origins of Lignocellulose Decay Capabilities.</title>
        <authorList>
            <person name="Nagy L.G."/>
            <person name="Riley R."/>
            <person name="Tritt A."/>
            <person name="Adam C."/>
            <person name="Daum C."/>
            <person name="Floudas D."/>
            <person name="Sun H."/>
            <person name="Yadav J.S."/>
            <person name="Pangilinan J."/>
            <person name="Larsson K.H."/>
            <person name="Matsuura K."/>
            <person name="Barry K."/>
            <person name="Labutti K."/>
            <person name="Kuo R."/>
            <person name="Ohm R.A."/>
            <person name="Bhattacharya S.S."/>
            <person name="Shirouzu T."/>
            <person name="Yoshinaga Y."/>
            <person name="Martin F.M."/>
            <person name="Grigoriev I.V."/>
            <person name="Hibbett D.S."/>
        </authorList>
    </citation>
    <scope>NUCLEOTIDE SEQUENCE [LARGE SCALE GENOMIC DNA]</scope>
    <source>
        <strain evidence="2 3">HHB9708</strain>
    </source>
</reference>
<feature type="domain" description="Integrase core" evidence="1">
    <location>
        <begin position="305"/>
        <end position="385"/>
    </location>
</feature>
<evidence type="ECO:0000259" key="1">
    <source>
        <dbReference type="Pfam" id="PF24764"/>
    </source>
</evidence>
<dbReference type="AlphaFoldDB" id="A0A164PZD6"/>
<dbReference type="Proteomes" id="UP000076722">
    <property type="component" value="Unassembled WGS sequence"/>
</dbReference>
<organism evidence="2 3">
    <name type="scientific">Sistotremastrum niveocremeum HHB9708</name>
    <dbReference type="NCBI Taxonomy" id="1314777"/>
    <lineage>
        <taxon>Eukaryota</taxon>
        <taxon>Fungi</taxon>
        <taxon>Dikarya</taxon>
        <taxon>Basidiomycota</taxon>
        <taxon>Agaricomycotina</taxon>
        <taxon>Agaricomycetes</taxon>
        <taxon>Sistotremastrales</taxon>
        <taxon>Sistotremastraceae</taxon>
        <taxon>Sertulicium</taxon>
        <taxon>Sertulicium niveocremeum</taxon>
    </lineage>
</organism>
<keyword evidence="3" id="KW-1185">Reference proteome</keyword>
<proteinExistence type="predicted"/>
<sequence>MALLLSKLHHWFISWDEDLAGPMLPQGDGREEHSLGYRGRSYCLRCQIDGSFLAPNFAVAMEMMRDGARVTTEVEWLVWTVKTRSSSVRLGMSFDLFSFIRSAPSSSSLDYTHRQDLITSNLRRLGLEIPPSLLSRRRFIIMFHVLASLFQSKSLVPSLNFSFQTNEISVEISSFRTPRGSISGEEIISKTPTSVNQRSTIAARMKELNVITARKRDMPLSAEEIVEAVAIELASDTTCGRGPANIQASLKADGIHFRFFFKKTGGVPITVTSDKDTVTGNLYALQTSIREEADPTMDTDVVPAHLFLRSLKNIVIERSWKDWLRERGRNLGLFFTRNSGVAGFVPENPIHRCLANWIWVPLIQQELDKFVSKYNSRKIRRLKEKVGPSGASHNRTFNFPELFDGKSQLIEVDGKVIDILLAVHEGGSWFDSASDFNEISWTCGDFSKRNVILSNVEQRVYDAGGAYQLSINSLCLQEFKMRPGQQTLEKLYAGAIVQPEPQNKKRLYDFPATSSYLKPHDRAYLVWRQSDPLISHPLTE</sequence>
<evidence type="ECO:0000313" key="2">
    <source>
        <dbReference type="EMBL" id="KZS89178.1"/>
    </source>
</evidence>
<gene>
    <name evidence="2" type="ORF">SISNIDRAFT_469465</name>
</gene>
<accession>A0A164PZD6</accession>
<dbReference type="OrthoDB" id="5392716at2759"/>
<protein>
    <recommendedName>
        <fullName evidence="1">Integrase core domain-containing protein</fullName>
    </recommendedName>
</protein>
<evidence type="ECO:0000313" key="3">
    <source>
        <dbReference type="Proteomes" id="UP000076722"/>
    </source>
</evidence>
<name>A0A164PZD6_9AGAM</name>